<gene>
    <name evidence="1" type="ORF">H5410_041171</name>
</gene>
<organism evidence="1 2">
    <name type="scientific">Solanum commersonii</name>
    <name type="common">Commerson's wild potato</name>
    <name type="synonym">Commerson's nightshade</name>
    <dbReference type="NCBI Taxonomy" id="4109"/>
    <lineage>
        <taxon>Eukaryota</taxon>
        <taxon>Viridiplantae</taxon>
        <taxon>Streptophyta</taxon>
        <taxon>Embryophyta</taxon>
        <taxon>Tracheophyta</taxon>
        <taxon>Spermatophyta</taxon>
        <taxon>Magnoliopsida</taxon>
        <taxon>eudicotyledons</taxon>
        <taxon>Gunneridae</taxon>
        <taxon>Pentapetalae</taxon>
        <taxon>asterids</taxon>
        <taxon>lamiids</taxon>
        <taxon>Solanales</taxon>
        <taxon>Solanaceae</taxon>
        <taxon>Solanoideae</taxon>
        <taxon>Solaneae</taxon>
        <taxon>Solanum</taxon>
    </lineage>
</organism>
<proteinExistence type="predicted"/>
<evidence type="ECO:0000313" key="1">
    <source>
        <dbReference type="EMBL" id="KAG5590657.1"/>
    </source>
</evidence>
<sequence>MKNTKVALSKWSREKFGDIFNHLKIREDIVRLHYEEKYWKQKAGIPWFSEGDRNTKFFHNLVNGRRKRLLINRIGKNNGKWVVGQEEVQLKLSNFIIISSILILIMRS</sequence>
<reference evidence="1 2" key="1">
    <citation type="submission" date="2020-09" db="EMBL/GenBank/DDBJ databases">
        <title>De no assembly of potato wild relative species, Solanum commersonii.</title>
        <authorList>
            <person name="Cho K."/>
        </authorList>
    </citation>
    <scope>NUCLEOTIDE SEQUENCE [LARGE SCALE GENOMIC DNA]</scope>
    <source>
        <strain evidence="1">LZ3.2</strain>
        <tissue evidence="1">Leaf</tissue>
    </source>
</reference>
<dbReference type="OrthoDB" id="998851at2759"/>
<protein>
    <submittedName>
        <fullName evidence="1">Uncharacterized protein</fullName>
    </submittedName>
</protein>
<dbReference type="EMBL" id="JACXVP010000008">
    <property type="protein sequence ID" value="KAG5590657.1"/>
    <property type="molecule type" value="Genomic_DNA"/>
</dbReference>
<name>A0A9J5XR26_SOLCO</name>
<keyword evidence="2" id="KW-1185">Reference proteome</keyword>
<dbReference type="Proteomes" id="UP000824120">
    <property type="component" value="Chromosome 8"/>
</dbReference>
<evidence type="ECO:0000313" key="2">
    <source>
        <dbReference type="Proteomes" id="UP000824120"/>
    </source>
</evidence>
<comment type="caution">
    <text evidence="1">The sequence shown here is derived from an EMBL/GenBank/DDBJ whole genome shotgun (WGS) entry which is preliminary data.</text>
</comment>
<dbReference type="AlphaFoldDB" id="A0A9J5XR26"/>
<accession>A0A9J5XR26</accession>